<accession>A0A0F9PKZ2</accession>
<protein>
    <submittedName>
        <fullName evidence="1">Uncharacterized protein</fullName>
    </submittedName>
</protein>
<gene>
    <name evidence="1" type="ORF">LCGC14_0813820</name>
</gene>
<name>A0A0F9PKZ2_9ZZZZ</name>
<dbReference type="EMBL" id="LAZR01002252">
    <property type="protein sequence ID" value="KKN32465.1"/>
    <property type="molecule type" value="Genomic_DNA"/>
</dbReference>
<comment type="caution">
    <text evidence="1">The sequence shown here is derived from an EMBL/GenBank/DDBJ whole genome shotgun (WGS) entry which is preliminary data.</text>
</comment>
<organism evidence="1">
    <name type="scientific">marine sediment metagenome</name>
    <dbReference type="NCBI Taxonomy" id="412755"/>
    <lineage>
        <taxon>unclassified sequences</taxon>
        <taxon>metagenomes</taxon>
        <taxon>ecological metagenomes</taxon>
    </lineage>
</organism>
<proteinExistence type="predicted"/>
<dbReference type="AlphaFoldDB" id="A0A0F9PKZ2"/>
<reference evidence="1" key="1">
    <citation type="journal article" date="2015" name="Nature">
        <title>Complex archaea that bridge the gap between prokaryotes and eukaryotes.</title>
        <authorList>
            <person name="Spang A."/>
            <person name="Saw J.H."/>
            <person name="Jorgensen S.L."/>
            <person name="Zaremba-Niedzwiedzka K."/>
            <person name="Martijn J."/>
            <person name="Lind A.E."/>
            <person name="van Eijk R."/>
            <person name="Schleper C."/>
            <person name="Guy L."/>
            <person name="Ettema T.J."/>
        </authorList>
    </citation>
    <scope>NUCLEOTIDE SEQUENCE</scope>
</reference>
<evidence type="ECO:0000313" key="1">
    <source>
        <dbReference type="EMBL" id="KKN32465.1"/>
    </source>
</evidence>
<sequence>MVDAFPNLPKSKVCPACRRRFKRPIKTSGKPETQREWLKRTYCSNACRLAWFKRTEGFDG</sequence>